<dbReference type="NCBIfam" id="TIGR02168">
    <property type="entry name" value="SMC_prok_B"/>
    <property type="match status" value="1"/>
</dbReference>
<dbReference type="Pfam" id="PF02463">
    <property type="entry name" value="SMC_N"/>
    <property type="match status" value="1"/>
</dbReference>
<dbReference type="PANTHER" id="PTHR43977">
    <property type="entry name" value="STRUCTURAL MAINTENANCE OF CHROMOSOMES PROTEIN 3"/>
    <property type="match status" value="1"/>
</dbReference>
<dbReference type="Gene3D" id="3.40.50.300">
    <property type="entry name" value="P-loop containing nucleotide triphosphate hydrolases"/>
    <property type="match status" value="2"/>
</dbReference>
<feature type="coiled-coil region" evidence="7">
    <location>
        <begin position="325"/>
        <end position="394"/>
    </location>
</feature>
<dbReference type="OrthoDB" id="9808768at2"/>
<evidence type="ECO:0000259" key="8">
    <source>
        <dbReference type="SMART" id="SM00968"/>
    </source>
</evidence>
<feature type="domain" description="SMC hinge" evidence="8">
    <location>
        <begin position="525"/>
        <end position="643"/>
    </location>
</feature>
<reference evidence="9 10" key="1">
    <citation type="submission" date="2019-03" db="EMBL/GenBank/DDBJ databases">
        <title>Genomic Encyclopedia of Type Strains, Phase IV (KMG-IV): sequencing the most valuable type-strain genomes for metagenomic binning, comparative biology and taxonomic classification.</title>
        <authorList>
            <person name="Goeker M."/>
        </authorList>
    </citation>
    <scope>NUCLEOTIDE SEQUENCE [LARGE SCALE GENOMIC DNA]</scope>
    <source>
        <strain evidence="9 10">DSM 100013</strain>
    </source>
</reference>
<dbReference type="GO" id="GO:0016887">
    <property type="term" value="F:ATP hydrolysis activity"/>
    <property type="evidence" value="ECO:0007669"/>
    <property type="project" value="InterPro"/>
</dbReference>
<feature type="coiled-coil region" evidence="7">
    <location>
        <begin position="234"/>
        <end position="289"/>
    </location>
</feature>
<evidence type="ECO:0000256" key="3">
    <source>
        <dbReference type="ARBA" id="ARBA00022741"/>
    </source>
</evidence>
<dbReference type="Gene3D" id="3.30.70.1620">
    <property type="match status" value="1"/>
</dbReference>
<dbReference type="AlphaFoldDB" id="A0A4R2TSQ8"/>
<feature type="coiled-coil region" evidence="7">
    <location>
        <begin position="811"/>
        <end position="887"/>
    </location>
</feature>
<comment type="subcellular location">
    <subcellularLocation>
        <location evidence="1 7">Cytoplasm</location>
    </subcellularLocation>
</comment>
<evidence type="ECO:0000256" key="1">
    <source>
        <dbReference type="ARBA" id="ARBA00004496"/>
    </source>
</evidence>
<dbReference type="GO" id="GO:0005524">
    <property type="term" value="F:ATP binding"/>
    <property type="evidence" value="ECO:0007669"/>
    <property type="project" value="UniProtKB-UniRule"/>
</dbReference>
<feature type="binding site" evidence="7">
    <location>
        <begin position="32"/>
        <end position="39"/>
    </location>
    <ligand>
        <name>ATP</name>
        <dbReference type="ChEBI" id="CHEBI:30616"/>
    </ligand>
</feature>
<keyword evidence="10" id="KW-1185">Reference proteome</keyword>
<dbReference type="InterPro" id="IPR003395">
    <property type="entry name" value="RecF/RecN/SMC_N"/>
</dbReference>
<feature type="coiled-coil region" evidence="7">
    <location>
        <begin position="437"/>
        <end position="471"/>
    </location>
</feature>
<dbReference type="InterPro" id="IPR027417">
    <property type="entry name" value="P-loop_NTPase"/>
</dbReference>
<comment type="similarity">
    <text evidence="7">Belongs to the SMC family.</text>
</comment>
<comment type="domain">
    <text evidence="7">Contains large globular domains required for ATP hydrolysis at each terminus and a third globular domain forming a flexible hinge near the middle of the molecule. These domains are separated by coiled-coil structures.</text>
</comment>
<dbReference type="FunFam" id="3.40.50.300:FF:000984">
    <property type="entry name" value="Chromosome partition protein Smc"/>
    <property type="match status" value="1"/>
</dbReference>
<dbReference type="InterPro" id="IPR024704">
    <property type="entry name" value="SMC"/>
</dbReference>
<evidence type="ECO:0000256" key="5">
    <source>
        <dbReference type="ARBA" id="ARBA00023054"/>
    </source>
</evidence>
<dbReference type="GO" id="GO:0006260">
    <property type="term" value="P:DNA replication"/>
    <property type="evidence" value="ECO:0007669"/>
    <property type="project" value="UniProtKB-UniRule"/>
</dbReference>
<dbReference type="Pfam" id="PF06470">
    <property type="entry name" value="SMC_hinge"/>
    <property type="match status" value="1"/>
</dbReference>
<dbReference type="GO" id="GO:0007059">
    <property type="term" value="P:chromosome segregation"/>
    <property type="evidence" value="ECO:0007669"/>
    <property type="project" value="UniProtKB-UniRule"/>
</dbReference>
<name>A0A4R2TSQ8_9FIRM</name>
<dbReference type="GO" id="GO:0003677">
    <property type="term" value="F:DNA binding"/>
    <property type="evidence" value="ECO:0007669"/>
    <property type="project" value="UniProtKB-UniRule"/>
</dbReference>
<dbReference type="HAMAP" id="MF_01894">
    <property type="entry name" value="Smc_prok"/>
    <property type="match status" value="1"/>
</dbReference>
<evidence type="ECO:0000256" key="6">
    <source>
        <dbReference type="ARBA" id="ARBA00023125"/>
    </source>
</evidence>
<evidence type="ECO:0000313" key="9">
    <source>
        <dbReference type="EMBL" id="TCQ05832.1"/>
    </source>
</evidence>
<dbReference type="GO" id="GO:0007062">
    <property type="term" value="P:sister chromatid cohesion"/>
    <property type="evidence" value="ECO:0007669"/>
    <property type="project" value="InterPro"/>
</dbReference>
<dbReference type="FunFam" id="3.40.50.300:FF:000901">
    <property type="entry name" value="Chromosome partition protein Smc"/>
    <property type="match status" value="1"/>
</dbReference>
<evidence type="ECO:0000256" key="4">
    <source>
        <dbReference type="ARBA" id="ARBA00022840"/>
    </source>
</evidence>
<dbReference type="SUPFAM" id="SSF75553">
    <property type="entry name" value="Smc hinge domain"/>
    <property type="match status" value="1"/>
</dbReference>
<comment type="subunit">
    <text evidence="7">Homodimer.</text>
</comment>
<dbReference type="GO" id="GO:0030261">
    <property type="term" value="P:chromosome condensation"/>
    <property type="evidence" value="ECO:0007669"/>
    <property type="project" value="InterPro"/>
</dbReference>
<keyword evidence="5 7" id="KW-0175">Coiled coil</keyword>
<sequence length="1194" mass="136171">MYLKKIEMQGFKSFANKIEMNFDQGITGIVGPNGSGKSNISDGIRWVLGEQSIKSLRGSKTEDIIFSGTATRKAQGMAEVSLTLDNSLKILPIEYDEVTITRRVYRSGESEYYINKSLCRLKDIRELLMDTGIGKDGYSIIGQGKIDEILSNKSEDRRLVFEEAAGIVKYKTRKEDSEKKLQSTDDNLSRIADIISELEGQLGPLERQSKKAKQFLELREKLLNLEVSLFVKEIDKHDIELRHIKDQLAVLENSLNGRQQEKDVLIQELKGLTNEILQKEEEWSKLQSDKHEVENNIQALEGIINLNKEKKFNGEQNFNRITSEVKDTKHKENQLRIELENKLEQLKYLENDINEIISKLKDTIKEYDLLLGKKNNQEKELESLKSNIIDSLNKASDKKSEAKGFKTLIETMELREKQIDEDISTNKVSLKSIATDIQHVSNQLKVEELNINNMRKDIEILNNETKQIQVDINNKYKEVEKAKGNLTHQASRLKVLQDLEKEHDGFSKGVKNLLAACENSKELGTGVYGAIANLIKVSNGYELAIETALGASVQNIVSETETEGKKLIEHLKKNNLGRVTILPISAIKPKFISSQEENIIKGFEDIYIAFDIVKFDSKFKDIMSNLLKRVIIVPDLTVGIELAKKLDYKFKIVTIDGDVINIGGSLTGGSVSKNNSGIFERKKEIDNLLVNIEELHVNVNNKESELELTKTLLIDTNSKLHEKTNQLQEKMIEINTYNNKLEQLNKDETNNNRVLAQLEKEKKQINSIIIDTQNKLNIIIDDINIIELDIESVRNEVENNKVFLESDSQEIQDLSNNITEIKISLTSKEEQKKSLLHEINIIQETIKGNAVLYNQKNSEILNIVSQKNELERQIKQSENESINLINSKRKIISLLEEITLKKDQLIAIKGKKKSEVDNIQVLVDELQDSVHKLDIKRTRLEMQQQTYYNKLWDEYELTYVEALEIRTEIKDVTNTAKEIKDYKTQIKGLGTINEESIVAFEQVKERYEFLKGQQEDLIQAKVSLEKVIKDMEETMKKQFIHYFNIIRENFNVVFKRLFGGGKADLILTDENNILHCGIDIIAQPPGKKLQSLSLLSGGERALTAIAILFAILLEKPTPFCVLDEIEAALDDANVHRYAELLKDLSPKTQFIVVTHRKGTMESADALYGVTMEEEGISKLVSVRLIDIIEDEIAS</sequence>
<feature type="coiled-coil region" evidence="7">
    <location>
        <begin position="685"/>
        <end position="775"/>
    </location>
</feature>
<dbReference type="Gene3D" id="1.20.1060.20">
    <property type="match status" value="1"/>
</dbReference>
<accession>A0A4R2TSQ8</accession>
<dbReference type="CDD" id="cd03278">
    <property type="entry name" value="ABC_SMC_barmotin"/>
    <property type="match status" value="1"/>
</dbReference>
<evidence type="ECO:0000313" key="10">
    <source>
        <dbReference type="Proteomes" id="UP000295504"/>
    </source>
</evidence>
<evidence type="ECO:0000256" key="2">
    <source>
        <dbReference type="ARBA" id="ARBA00022490"/>
    </source>
</evidence>
<dbReference type="InterPro" id="IPR036277">
    <property type="entry name" value="SMC_hinge_sf"/>
</dbReference>
<evidence type="ECO:0000256" key="7">
    <source>
        <dbReference type="HAMAP-Rule" id="MF_01894"/>
    </source>
</evidence>
<dbReference type="RefSeq" id="WP_132847572.1">
    <property type="nucleotide sequence ID" value="NZ_CP058648.1"/>
</dbReference>
<dbReference type="InterPro" id="IPR011890">
    <property type="entry name" value="SMC_prok"/>
</dbReference>
<keyword evidence="4 7" id="KW-0067">ATP-binding</keyword>
<dbReference type="Proteomes" id="UP000295504">
    <property type="component" value="Unassembled WGS sequence"/>
</dbReference>
<dbReference type="InterPro" id="IPR010935">
    <property type="entry name" value="SMC_hinge"/>
</dbReference>
<organism evidence="9 10">
    <name type="scientific">Serpentinicella alkaliphila</name>
    <dbReference type="NCBI Taxonomy" id="1734049"/>
    <lineage>
        <taxon>Bacteria</taxon>
        <taxon>Bacillati</taxon>
        <taxon>Bacillota</taxon>
        <taxon>Clostridia</taxon>
        <taxon>Peptostreptococcales</taxon>
        <taxon>Natronincolaceae</taxon>
        <taxon>Serpentinicella</taxon>
    </lineage>
</organism>
<dbReference type="SUPFAM" id="SSF52540">
    <property type="entry name" value="P-loop containing nucleoside triphosphate hydrolases"/>
    <property type="match status" value="1"/>
</dbReference>
<proteinExistence type="inferred from homology"/>
<dbReference type="SMART" id="SM00968">
    <property type="entry name" value="SMC_hinge"/>
    <property type="match status" value="1"/>
</dbReference>
<keyword evidence="6 7" id="KW-0238">DNA-binding</keyword>
<comment type="function">
    <text evidence="7">Required for chromosome condensation and partitioning.</text>
</comment>
<keyword evidence="2 7" id="KW-0963">Cytoplasm</keyword>
<gene>
    <name evidence="7" type="primary">smc</name>
    <name evidence="9" type="ORF">EDD79_100413</name>
</gene>
<dbReference type="GO" id="GO:0005694">
    <property type="term" value="C:chromosome"/>
    <property type="evidence" value="ECO:0007669"/>
    <property type="project" value="InterPro"/>
</dbReference>
<dbReference type="PIRSF" id="PIRSF005719">
    <property type="entry name" value="SMC"/>
    <property type="match status" value="1"/>
</dbReference>
<dbReference type="EMBL" id="SLYC01000004">
    <property type="protein sequence ID" value="TCQ05832.1"/>
    <property type="molecule type" value="Genomic_DNA"/>
</dbReference>
<dbReference type="GO" id="GO:0005737">
    <property type="term" value="C:cytoplasm"/>
    <property type="evidence" value="ECO:0007669"/>
    <property type="project" value="UniProtKB-SubCell"/>
</dbReference>
<comment type="caution">
    <text evidence="9">The sequence shown here is derived from an EMBL/GenBank/DDBJ whole genome shotgun (WGS) entry which is preliminary data.</text>
</comment>
<protein>
    <recommendedName>
        <fullName evidence="7">Chromosome partition protein Smc</fullName>
    </recommendedName>
</protein>
<keyword evidence="3 7" id="KW-0547">Nucleotide-binding</keyword>